<dbReference type="AlphaFoldDB" id="A0A0E9SFX5"/>
<protein>
    <submittedName>
        <fullName evidence="1">Uncharacterized protein</fullName>
    </submittedName>
</protein>
<evidence type="ECO:0000313" key="1">
    <source>
        <dbReference type="EMBL" id="JAH40162.1"/>
    </source>
</evidence>
<accession>A0A0E9SFX5</accession>
<sequence>MIWLNRYKSTKSLSFHSIEKYPGYLHKSVLLTGHRTQRS</sequence>
<dbReference type="EMBL" id="GBXM01068415">
    <property type="protein sequence ID" value="JAH40162.1"/>
    <property type="molecule type" value="Transcribed_RNA"/>
</dbReference>
<reference evidence="1" key="1">
    <citation type="submission" date="2014-11" db="EMBL/GenBank/DDBJ databases">
        <authorList>
            <person name="Amaro Gonzalez C."/>
        </authorList>
    </citation>
    <scope>NUCLEOTIDE SEQUENCE</scope>
</reference>
<proteinExistence type="predicted"/>
<organism evidence="1">
    <name type="scientific">Anguilla anguilla</name>
    <name type="common">European freshwater eel</name>
    <name type="synonym">Muraena anguilla</name>
    <dbReference type="NCBI Taxonomy" id="7936"/>
    <lineage>
        <taxon>Eukaryota</taxon>
        <taxon>Metazoa</taxon>
        <taxon>Chordata</taxon>
        <taxon>Craniata</taxon>
        <taxon>Vertebrata</taxon>
        <taxon>Euteleostomi</taxon>
        <taxon>Actinopterygii</taxon>
        <taxon>Neopterygii</taxon>
        <taxon>Teleostei</taxon>
        <taxon>Anguilliformes</taxon>
        <taxon>Anguillidae</taxon>
        <taxon>Anguilla</taxon>
    </lineage>
</organism>
<reference evidence="1" key="2">
    <citation type="journal article" date="2015" name="Fish Shellfish Immunol.">
        <title>Early steps in the European eel (Anguilla anguilla)-Vibrio vulnificus interaction in the gills: Role of the RtxA13 toxin.</title>
        <authorList>
            <person name="Callol A."/>
            <person name="Pajuelo D."/>
            <person name="Ebbesson L."/>
            <person name="Teles M."/>
            <person name="MacKenzie S."/>
            <person name="Amaro C."/>
        </authorList>
    </citation>
    <scope>NUCLEOTIDE SEQUENCE</scope>
</reference>
<name>A0A0E9SFX5_ANGAN</name>